<keyword evidence="2" id="KW-1185">Reference proteome</keyword>
<dbReference type="EnsemblMetazoa" id="GPAI016053-RA">
    <property type="protein sequence ID" value="GPAI016053-PA"/>
    <property type="gene ID" value="GPAI016053"/>
</dbReference>
<reference evidence="1" key="2">
    <citation type="submission" date="2020-05" db="UniProtKB">
        <authorList>
            <consortium name="EnsemblMetazoa"/>
        </authorList>
    </citation>
    <scope>IDENTIFICATION</scope>
    <source>
        <strain evidence="1">IAEA</strain>
    </source>
</reference>
<dbReference type="VEuPathDB" id="VectorBase:GPAI016053"/>
<sequence length="128" mass="14283">MGYRYLKLTINLKTFMNVKSGERKKTWFLFCIYSYTNAVLSLLAPPPSPSSPSTDINGIMSTLVRASEIWHSRCKILHGGDGTEFCPITVRIYFQKDVSNAVTAVPDESKTLLESSVTFLPIVDAKES</sequence>
<evidence type="ECO:0000313" key="1">
    <source>
        <dbReference type="EnsemblMetazoa" id="GPAI016053-PA"/>
    </source>
</evidence>
<accession>A0A1A9ZIT9</accession>
<evidence type="ECO:0000313" key="2">
    <source>
        <dbReference type="Proteomes" id="UP000092445"/>
    </source>
</evidence>
<name>A0A1A9ZIT9_GLOPL</name>
<protein>
    <submittedName>
        <fullName evidence="1">Uncharacterized protein</fullName>
    </submittedName>
</protein>
<dbReference type="Proteomes" id="UP000092445">
    <property type="component" value="Unassembled WGS sequence"/>
</dbReference>
<reference evidence="2" key="1">
    <citation type="submission" date="2014-03" db="EMBL/GenBank/DDBJ databases">
        <authorList>
            <person name="Aksoy S."/>
            <person name="Warren W."/>
            <person name="Wilson R.K."/>
        </authorList>
    </citation>
    <scope>NUCLEOTIDE SEQUENCE [LARGE SCALE GENOMIC DNA]</scope>
    <source>
        <strain evidence="2">IAEA</strain>
    </source>
</reference>
<organism evidence="1 2">
    <name type="scientific">Glossina pallidipes</name>
    <name type="common">Tsetse fly</name>
    <dbReference type="NCBI Taxonomy" id="7398"/>
    <lineage>
        <taxon>Eukaryota</taxon>
        <taxon>Metazoa</taxon>
        <taxon>Ecdysozoa</taxon>
        <taxon>Arthropoda</taxon>
        <taxon>Hexapoda</taxon>
        <taxon>Insecta</taxon>
        <taxon>Pterygota</taxon>
        <taxon>Neoptera</taxon>
        <taxon>Endopterygota</taxon>
        <taxon>Diptera</taxon>
        <taxon>Brachycera</taxon>
        <taxon>Muscomorpha</taxon>
        <taxon>Hippoboscoidea</taxon>
        <taxon>Glossinidae</taxon>
        <taxon>Glossina</taxon>
    </lineage>
</organism>
<dbReference type="AlphaFoldDB" id="A0A1A9ZIT9"/>
<proteinExistence type="predicted"/>